<feature type="region of interest" description="Disordered" evidence="5">
    <location>
        <begin position="304"/>
        <end position="527"/>
    </location>
</feature>
<comment type="similarity">
    <text evidence="1">Belongs to the E2F/DP family.</text>
</comment>
<keyword evidence="4" id="KW-0804">Transcription</keyword>
<dbReference type="GO" id="GO:0046983">
    <property type="term" value="F:protein dimerization activity"/>
    <property type="evidence" value="ECO:0007669"/>
    <property type="project" value="InterPro"/>
</dbReference>
<dbReference type="Pfam" id="PF16421">
    <property type="entry name" value="E2F_CC-MB"/>
    <property type="match status" value="1"/>
</dbReference>
<dbReference type="GO" id="GO:0003677">
    <property type="term" value="F:DNA binding"/>
    <property type="evidence" value="ECO:0007669"/>
    <property type="project" value="UniProtKB-KW"/>
</dbReference>
<evidence type="ECO:0000313" key="7">
    <source>
        <dbReference type="EMBL" id="EDO43784.1"/>
    </source>
</evidence>
<organism evidence="7 8">
    <name type="scientific">Nematostella vectensis</name>
    <name type="common">Starlet sea anemone</name>
    <dbReference type="NCBI Taxonomy" id="45351"/>
    <lineage>
        <taxon>Eukaryota</taxon>
        <taxon>Metazoa</taxon>
        <taxon>Cnidaria</taxon>
        <taxon>Anthozoa</taxon>
        <taxon>Hexacorallia</taxon>
        <taxon>Actiniaria</taxon>
        <taxon>Edwardsiidae</taxon>
        <taxon>Nematostella</taxon>
    </lineage>
</organism>
<evidence type="ECO:0000256" key="2">
    <source>
        <dbReference type="ARBA" id="ARBA00023015"/>
    </source>
</evidence>
<feature type="compositionally biased region" description="Basic and acidic residues" evidence="5">
    <location>
        <begin position="460"/>
        <end position="504"/>
    </location>
</feature>
<dbReference type="InterPro" id="IPR032198">
    <property type="entry name" value="E2F_CC-MB"/>
</dbReference>
<evidence type="ECO:0000256" key="4">
    <source>
        <dbReference type="ARBA" id="ARBA00023163"/>
    </source>
</evidence>
<sequence length="1306" mass="149338">MVTYGYVTKTDVQRIASLADQTVIVIKSPPGSLLTVPYPDEQITMSLQSSSSMPNITIIETPDSSSYLQNSTLHESTEDLPSEAGHRTLEQSTRRQATNPACDRVSTSQDNLFLATNYNSSWPQPAGNQASMHHSTPGRDVTDTIHSPRADDDEVEEAREDEYQVHDICGYSSGAKHFCLHDIDDKIISLFPAGFCLVTWVDKRAFIAKRDFESKIRNYICPKKVLGVNHQVPRLDVIICFFFHQKQLIPYILDFVPLLASNVIVKLSDAYCDRYGRLSSEQKGVILYLGTDYLTSYQTRQQELHGAGEYDHESESSYTLTSKRSANHDTTPGLASQGVNAGSFLEDDNSQRETSSANSTVNINETQIKRETLERQKTTENTEELPVSTETPLDVTSFKPHHASREKLQSINDRRIPDQSQERPSWVDEWFTSTTAKPEVERRDSDVNDETEGDVVTRTTHLEHENTIPRTTHHEHENTIPRTTHHEHENTIPRTTHHEHENTIPRRAKGVGIARDEKHSIANNTRRRDRVFHKSHATIDVLPPFSICPYLGLRSPLQKDMDGKEYGNASNENCKPQERQERACKEAYIAYKVDEPALDCDGSPMALCDVASSGTIRCDVSPCGGNPVFVIGVDPKYGILEGRDKWRSVKKAKHLELFLKDYIKSSTQNGFNFCYLRCKSRKVEQLLMFPPLIAAREAHPGEASLFNVNIIMLDSVSRAHFYRSLPSTVAMLRGIRQDTTLDTTVLDFELFQGMADFTFHNIRAFMTGRTDKLYKAHKEQHYHIEYLYSKLKAMGYYTLLQEDSCWFDEWGSLFTDNLFQGNRPRTSAEYKSRWSRFYNKVTRYNIDDFGLSHFSCEALQRYNITNQFNKPKRICFGKKIFGEYFIEYVEALFRKSTNHPIFAYTHLNTGHEVSGTRIKQIDKRLASFIRKMAEEENTMTIMFSDHGPKTTSYAFQTMEGRAEIYDSLLFVVVPGKVGRTLGKKRLQAMFANQQRLVTTVDLHNTMVSLGHVATTPVPISREGIFTEIDKNRTCADIPLRRSAVCKCNGWEERFPNNHPPFTWLAELVLGQLNNRIQEEYLKSEDAEAGYGNCQRLIGKSFEKVRRRKVGDKYVVTMDVIVQPEKEIFEAQVEYPVDTEEWEGDSAIGVNCTHTSRISIYRRFERCKDKSVDLTICVCNSKIGQRHSKRNKHWINIYSRKDLLRVITRAKSFGAEVEVTNLHDDCLVMFSRAHAHSTAVFEIANACDNRTYDVVLRGKSKSKAMLSRTLPYSLRVPPLTLHFVLSVYHLSKPYGFKIKASYRAHFL</sequence>
<feature type="region of interest" description="Disordered" evidence="5">
    <location>
        <begin position="68"/>
        <end position="105"/>
    </location>
</feature>
<dbReference type="PANTHER" id="PTHR10974">
    <property type="entry name" value="FI08016P-RELATED"/>
    <property type="match status" value="1"/>
</dbReference>
<feature type="compositionally biased region" description="Basic and acidic residues" evidence="5">
    <location>
        <begin position="140"/>
        <end position="150"/>
    </location>
</feature>
<feature type="compositionally biased region" description="Polar residues" evidence="5">
    <location>
        <begin position="94"/>
        <end position="105"/>
    </location>
</feature>
<evidence type="ECO:0000256" key="3">
    <source>
        <dbReference type="ARBA" id="ARBA00023125"/>
    </source>
</evidence>
<evidence type="ECO:0000259" key="6">
    <source>
        <dbReference type="Pfam" id="PF16421"/>
    </source>
</evidence>
<dbReference type="SUPFAM" id="SSF144074">
    <property type="entry name" value="E2F-DP heterodimerization region"/>
    <property type="match status" value="1"/>
</dbReference>
<name>A7RXJ3_NEMVE</name>
<feature type="compositionally biased region" description="Polar residues" evidence="5">
    <location>
        <begin position="352"/>
        <end position="366"/>
    </location>
</feature>
<dbReference type="PANTHER" id="PTHR10974:SF39">
    <property type="entry name" value="E2F TRANSCRIPTION FACTOR CC-MB DOMAIN-CONTAINING PROTEIN"/>
    <property type="match status" value="1"/>
</dbReference>
<dbReference type="InParanoid" id="A7RXJ3"/>
<feature type="compositionally biased region" description="Basic and acidic residues" evidence="5">
    <location>
        <begin position="84"/>
        <end position="93"/>
    </location>
</feature>
<feature type="compositionally biased region" description="Basic and acidic residues" evidence="5">
    <location>
        <begin position="304"/>
        <end position="315"/>
    </location>
</feature>
<evidence type="ECO:0000313" key="8">
    <source>
        <dbReference type="Proteomes" id="UP000001593"/>
    </source>
</evidence>
<feature type="compositionally biased region" description="Polar residues" evidence="5">
    <location>
        <begin position="124"/>
        <end position="134"/>
    </location>
</feature>
<dbReference type="InterPro" id="IPR037241">
    <property type="entry name" value="E2F-DP_heterodim"/>
</dbReference>
<feature type="compositionally biased region" description="Basic and acidic residues" evidence="5">
    <location>
        <begin position="403"/>
        <end position="421"/>
    </location>
</feature>
<proteinExistence type="inferred from homology"/>
<dbReference type="Pfam" id="PF02995">
    <property type="entry name" value="DUF229"/>
    <property type="match status" value="2"/>
</dbReference>
<feature type="compositionally biased region" description="Polar residues" evidence="5">
    <location>
        <begin position="316"/>
        <end position="340"/>
    </location>
</feature>
<feature type="region of interest" description="Disordered" evidence="5">
    <location>
        <begin position="124"/>
        <end position="155"/>
    </location>
</feature>
<dbReference type="EMBL" id="DS469550">
    <property type="protein sequence ID" value="EDO43784.1"/>
    <property type="molecule type" value="Genomic_DNA"/>
</dbReference>
<reference evidence="7 8" key="1">
    <citation type="journal article" date="2007" name="Science">
        <title>Sea anemone genome reveals ancestral eumetazoan gene repertoire and genomic organization.</title>
        <authorList>
            <person name="Putnam N.H."/>
            <person name="Srivastava M."/>
            <person name="Hellsten U."/>
            <person name="Dirks B."/>
            <person name="Chapman J."/>
            <person name="Salamov A."/>
            <person name="Terry A."/>
            <person name="Shapiro H."/>
            <person name="Lindquist E."/>
            <person name="Kapitonov V.V."/>
            <person name="Jurka J."/>
            <person name="Genikhovich G."/>
            <person name="Grigoriev I.V."/>
            <person name="Lucas S.M."/>
            <person name="Steele R.E."/>
            <person name="Finnerty J.R."/>
            <person name="Technau U."/>
            <person name="Martindale M.Q."/>
            <person name="Rokhsar D.S."/>
        </authorList>
    </citation>
    <scope>NUCLEOTIDE SEQUENCE [LARGE SCALE GENOMIC DNA]</scope>
    <source>
        <strain evidence="8">CH2 X CH6</strain>
    </source>
</reference>
<dbReference type="PhylomeDB" id="A7RXJ3"/>
<dbReference type="SUPFAM" id="SSF53649">
    <property type="entry name" value="Alkaline phosphatase-like"/>
    <property type="match status" value="1"/>
</dbReference>
<dbReference type="InterPro" id="IPR004245">
    <property type="entry name" value="DUF229"/>
</dbReference>
<keyword evidence="3" id="KW-0238">DNA-binding</keyword>
<dbReference type="Gene3D" id="6.10.250.540">
    <property type="match status" value="1"/>
</dbReference>
<keyword evidence="8" id="KW-1185">Reference proteome</keyword>
<dbReference type="eggNOG" id="ENOG502QPJQ">
    <property type="taxonomic scope" value="Eukaryota"/>
</dbReference>
<protein>
    <recommendedName>
        <fullName evidence="6">E2F transcription factor CC-MB domain-containing protein</fullName>
    </recommendedName>
</protein>
<dbReference type="Gene3D" id="3.40.720.10">
    <property type="entry name" value="Alkaline Phosphatase, subunit A"/>
    <property type="match status" value="1"/>
</dbReference>
<evidence type="ECO:0000256" key="5">
    <source>
        <dbReference type="SAM" id="MobiDB-lite"/>
    </source>
</evidence>
<feature type="domain" description="E2F transcription factor CC-MB" evidence="6">
    <location>
        <begin position="4"/>
        <end position="51"/>
    </location>
</feature>
<keyword evidence="2" id="KW-0805">Transcription regulation</keyword>
<accession>A7RXJ3</accession>
<feature type="compositionally biased region" description="Basic and acidic residues" evidence="5">
    <location>
        <begin position="367"/>
        <end position="380"/>
    </location>
</feature>
<dbReference type="Proteomes" id="UP000001593">
    <property type="component" value="Unassembled WGS sequence"/>
</dbReference>
<evidence type="ECO:0000256" key="1">
    <source>
        <dbReference type="ARBA" id="ARBA00010940"/>
    </source>
</evidence>
<dbReference type="HOGENOM" id="CLU_261102_0_0_1"/>
<dbReference type="InterPro" id="IPR017850">
    <property type="entry name" value="Alkaline_phosphatase_core_sf"/>
</dbReference>
<gene>
    <name evidence="7" type="ORF">NEMVEDRAFT_v1g203627</name>
</gene>